<sequence>MRAVPENVVSSPATVVTALRIVQREEKADHYIDDNLRERGIPLSLIPERPKKWREKCVQIMESSINNKFIDIRPQSQSVEENKEWLDDLLTEVATVCYQDLKAMKENGVNCFPPDYDILEMYIKAYHTNLKEVVKELIDRELNARDIIKLMVWVGDVRQSFRDVLEIDLQQYGKLIDDKIEESLEKTCVEQVQWNVSELVKKMIHSEEEEWSATDPPESDNSGCFYTTVGILLYEMIDQNIGALSMLGGNTKELLLHECLKQVSVFQQKYKESVDSKFSSYLSSGRSDPPLYFEYMIAVANNCHSCIEFTERLKSTSEIDMGRLKSEIGKLFGDICEKYKSVSFHCCDILITIMFEDLSPVLDGLMTKEQWLNKPMDLVDKIEGTILDYNSDFERLKQNCRTYVIVQTQQRILRFYFESMMKKKIVLKKKENREKAASFIREESEKLGTLFMRLSHATTPKYTKILKQFAELISSNLDTVPFIIGGLSTNYPEVKFHHVVAVLAMRGDLNKTSVQKLMDRTPLTIESGDQDREMSPTRDSKSILSQISVHNPYALF</sequence>
<evidence type="ECO:0000256" key="1">
    <source>
        <dbReference type="ARBA" id="ARBA00009447"/>
    </source>
</evidence>
<evidence type="ECO:0000256" key="2">
    <source>
        <dbReference type="ARBA" id="ARBA00022448"/>
    </source>
</evidence>
<dbReference type="Gene3D" id="1.10.357.50">
    <property type="match status" value="1"/>
</dbReference>
<reference evidence="4" key="2">
    <citation type="submission" date="2024-06" db="UniProtKB">
        <authorList>
            <consortium name="EnsemblMetazoa"/>
        </authorList>
    </citation>
    <scope>IDENTIFICATION</scope>
</reference>
<keyword evidence="3" id="KW-0268">Exocytosis</keyword>
<evidence type="ECO:0008006" key="6">
    <source>
        <dbReference type="Google" id="ProtNLM"/>
    </source>
</evidence>
<evidence type="ECO:0000313" key="5">
    <source>
        <dbReference type="Proteomes" id="UP000007879"/>
    </source>
</evidence>
<proteinExistence type="inferred from homology"/>
<name>A0AAN0IRE4_AMPQE</name>
<reference evidence="5" key="1">
    <citation type="journal article" date="2010" name="Nature">
        <title>The Amphimedon queenslandica genome and the evolution of animal complexity.</title>
        <authorList>
            <person name="Srivastava M."/>
            <person name="Simakov O."/>
            <person name="Chapman J."/>
            <person name="Fahey B."/>
            <person name="Gauthier M.E."/>
            <person name="Mitros T."/>
            <person name="Richards G.S."/>
            <person name="Conaco C."/>
            <person name="Dacre M."/>
            <person name="Hellsten U."/>
            <person name="Larroux C."/>
            <person name="Putnam N.H."/>
            <person name="Stanke M."/>
            <person name="Adamska M."/>
            <person name="Darling A."/>
            <person name="Degnan S.M."/>
            <person name="Oakley T.H."/>
            <person name="Plachetzki D.C."/>
            <person name="Zhai Y."/>
            <person name="Adamski M."/>
            <person name="Calcino A."/>
            <person name="Cummins S.F."/>
            <person name="Goodstein D.M."/>
            <person name="Harris C."/>
            <person name="Jackson D.J."/>
            <person name="Leys S.P."/>
            <person name="Shu S."/>
            <person name="Woodcroft B.J."/>
            <person name="Vervoort M."/>
            <person name="Kosik K.S."/>
            <person name="Manning G."/>
            <person name="Degnan B.M."/>
            <person name="Rokhsar D.S."/>
        </authorList>
    </citation>
    <scope>NUCLEOTIDE SEQUENCE [LARGE SCALE GENOMIC DNA]</scope>
</reference>
<keyword evidence="2" id="KW-0813">Transport</keyword>
<evidence type="ECO:0000256" key="3">
    <source>
        <dbReference type="ARBA" id="ARBA00022483"/>
    </source>
</evidence>
<organism evidence="4 5">
    <name type="scientific">Amphimedon queenslandica</name>
    <name type="common">Sponge</name>
    <dbReference type="NCBI Taxonomy" id="400682"/>
    <lineage>
        <taxon>Eukaryota</taxon>
        <taxon>Metazoa</taxon>
        <taxon>Porifera</taxon>
        <taxon>Demospongiae</taxon>
        <taxon>Heteroscleromorpha</taxon>
        <taxon>Haplosclerida</taxon>
        <taxon>Niphatidae</taxon>
        <taxon>Amphimedon</taxon>
    </lineage>
</organism>
<dbReference type="GO" id="GO:0006887">
    <property type="term" value="P:exocytosis"/>
    <property type="evidence" value="ECO:0007669"/>
    <property type="project" value="UniProtKB-KW"/>
</dbReference>
<dbReference type="PANTHER" id="PTHR21292">
    <property type="entry name" value="EXOCYST COMPLEX COMPONENT SEC6-RELATED"/>
    <property type="match status" value="1"/>
</dbReference>
<keyword evidence="5" id="KW-1185">Reference proteome</keyword>
<dbReference type="RefSeq" id="XP_011408368.2">
    <property type="nucleotide sequence ID" value="XM_011410066.2"/>
</dbReference>
<evidence type="ECO:0000313" key="4">
    <source>
        <dbReference type="EnsemblMetazoa" id="XP_011408368.2"/>
    </source>
</evidence>
<dbReference type="GeneID" id="100632559"/>
<dbReference type="PANTHER" id="PTHR21292:SF1">
    <property type="entry name" value="EXOCYST COMPLEX COMPONENT 3"/>
    <property type="match status" value="1"/>
</dbReference>
<dbReference type="Gene3D" id="1.10.357.70">
    <property type="entry name" value="Exocyst complex component Sec6, C-terminal domain"/>
    <property type="match status" value="1"/>
</dbReference>
<dbReference type="AlphaFoldDB" id="A0AAN0IRE4"/>
<dbReference type="KEGG" id="aqu:100632559"/>
<dbReference type="InterPro" id="IPR010326">
    <property type="entry name" value="EXOC3/Sec6"/>
</dbReference>
<dbReference type="GO" id="GO:0000145">
    <property type="term" value="C:exocyst"/>
    <property type="evidence" value="ECO:0007669"/>
    <property type="project" value="InterPro"/>
</dbReference>
<dbReference type="InterPro" id="IPR042532">
    <property type="entry name" value="EXOC3/Sec6_C"/>
</dbReference>
<dbReference type="GO" id="GO:0000149">
    <property type="term" value="F:SNARE binding"/>
    <property type="evidence" value="ECO:0007669"/>
    <property type="project" value="TreeGrafter"/>
</dbReference>
<dbReference type="Pfam" id="PF06046">
    <property type="entry name" value="Sec6"/>
    <property type="match status" value="1"/>
</dbReference>
<dbReference type="Proteomes" id="UP000007879">
    <property type="component" value="Unassembled WGS sequence"/>
</dbReference>
<dbReference type="EnsemblMetazoa" id="XM_011410066.2">
    <property type="protein sequence ID" value="XP_011408368.2"/>
    <property type="gene ID" value="LOC100632559"/>
</dbReference>
<protein>
    <recommendedName>
        <fullName evidence="6">Exocyst complex component Sec6</fullName>
    </recommendedName>
</protein>
<accession>A0AAN0IRE4</accession>
<dbReference type="GO" id="GO:0051601">
    <property type="term" value="P:exocyst localization"/>
    <property type="evidence" value="ECO:0007669"/>
    <property type="project" value="TreeGrafter"/>
</dbReference>
<comment type="similarity">
    <text evidence="1">Belongs to the SEC6 family.</text>
</comment>